<accession>A0A164G0Q9</accession>
<name>A0A164G0Q9_9CRUS</name>
<evidence type="ECO:0000313" key="1">
    <source>
        <dbReference type="EMBL" id="KZR98377.1"/>
    </source>
</evidence>
<keyword evidence="2" id="KW-1185">Reference proteome</keyword>
<evidence type="ECO:0000313" key="2">
    <source>
        <dbReference type="Proteomes" id="UP000076858"/>
    </source>
</evidence>
<organism evidence="1 2">
    <name type="scientific">Daphnia magna</name>
    <dbReference type="NCBI Taxonomy" id="35525"/>
    <lineage>
        <taxon>Eukaryota</taxon>
        <taxon>Metazoa</taxon>
        <taxon>Ecdysozoa</taxon>
        <taxon>Arthropoda</taxon>
        <taxon>Crustacea</taxon>
        <taxon>Branchiopoda</taxon>
        <taxon>Diplostraca</taxon>
        <taxon>Cladocera</taxon>
        <taxon>Anomopoda</taxon>
        <taxon>Daphniidae</taxon>
        <taxon>Daphnia</taxon>
    </lineage>
</organism>
<reference evidence="1 2" key="1">
    <citation type="submission" date="2016-03" db="EMBL/GenBank/DDBJ databases">
        <title>EvidentialGene: Evidence-directed Construction of Genes on Genomes.</title>
        <authorList>
            <person name="Gilbert D.G."/>
            <person name="Choi J.-H."/>
            <person name="Mockaitis K."/>
            <person name="Colbourne J."/>
            <person name="Pfrender M."/>
        </authorList>
    </citation>
    <scope>NUCLEOTIDE SEQUENCE [LARGE SCALE GENOMIC DNA]</scope>
    <source>
        <strain evidence="1 2">Xinb3</strain>
        <tissue evidence="1">Complete organism</tissue>
    </source>
</reference>
<sequence length="41" mass="4592">CSSNVLFRLVPDAKRCKCVMSMDFATLAACQRTQKPVYGRP</sequence>
<feature type="non-terminal residue" evidence="1">
    <location>
        <position position="1"/>
    </location>
</feature>
<proteinExistence type="predicted"/>
<comment type="caution">
    <text evidence="1">The sequence shown here is derived from an EMBL/GenBank/DDBJ whole genome shotgun (WGS) entry which is preliminary data.</text>
</comment>
<dbReference type="EMBL" id="LRGB01017298">
    <property type="protein sequence ID" value="KZR98377.1"/>
    <property type="molecule type" value="Genomic_DNA"/>
</dbReference>
<protein>
    <submittedName>
        <fullName evidence="1">Uncharacterized protein</fullName>
    </submittedName>
</protein>
<dbReference type="Proteomes" id="UP000076858">
    <property type="component" value="Unassembled WGS sequence"/>
</dbReference>
<gene>
    <name evidence="1" type="ORF">APZ42_006232</name>
</gene>
<dbReference type="AlphaFoldDB" id="A0A164G0Q9"/>